<dbReference type="EMBL" id="JANBPG010000020">
    <property type="protein sequence ID" value="KAJ1901662.1"/>
    <property type="molecule type" value="Genomic_DNA"/>
</dbReference>
<comment type="caution">
    <text evidence="1">The sequence shown here is derived from an EMBL/GenBank/DDBJ whole genome shotgun (WGS) entry which is preliminary data.</text>
</comment>
<accession>A0ACC1IVI7</accession>
<reference evidence="1" key="1">
    <citation type="submission" date="2022-07" db="EMBL/GenBank/DDBJ databases">
        <title>Phylogenomic reconstructions and comparative analyses of Kickxellomycotina fungi.</title>
        <authorList>
            <person name="Reynolds N.K."/>
            <person name="Stajich J.E."/>
            <person name="Barry K."/>
            <person name="Grigoriev I.V."/>
            <person name="Crous P."/>
            <person name="Smith M.E."/>
        </authorList>
    </citation>
    <scope>NUCLEOTIDE SEQUENCE</scope>
    <source>
        <strain evidence="1">Benny 63K</strain>
    </source>
</reference>
<proteinExistence type="predicted"/>
<dbReference type="Proteomes" id="UP001150581">
    <property type="component" value="Unassembled WGS sequence"/>
</dbReference>
<protein>
    <submittedName>
        <fullName evidence="1">Uncharacterized protein</fullName>
    </submittedName>
</protein>
<evidence type="ECO:0000313" key="1">
    <source>
        <dbReference type="EMBL" id="KAJ1901662.1"/>
    </source>
</evidence>
<evidence type="ECO:0000313" key="2">
    <source>
        <dbReference type="Proteomes" id="UP001150581"/>
    </source>
</evidence>
<gene>
    <name evidence="1" type="ORF">LPJ66_000630</name>
</gene>
<keyword evidence="2" id="KW-1185">Reference proteome</keyword>
<organism evidence="1 2">
    <name type="scientific">Kickxella alabastrina</name>
    <dbReference type="NCBI Taxonomy" id="61397"/>
    <lineage>
        <taxon>Eukaryota</taxon>
        <taxon>Fungi</taxon>
        <taxon>Fungi incertae sedis</taxon>
        <taxon>Zoopagomycota</taxon>
        <taxon>Kickxellomycotina</taxon>
        <taxon>Kickxellomycetes</taxon>
        <taxon>Kickxellales</taxon>
        <taxon>Kickxellaceae</taxon>
        <taxon>Kickxella</taxon>
    </lineage>
</organism>
<sequence>MFTVRQCAGRACFLRAAKATKATPTSPPRTHILAQCRSTPPSHRRFSSQTPKGSGKHDSEAAKDWDRTIQEAIEQAKKEIVGKGFTGPQTKGAPEEPPKEPNSEPKDKPNKGPSFSEKDPPKDYITTLGRVMQELPHELEGFFEHGLDGSIYSETIRFSEPRHSGMQVSGRAAYMGVARVLRIAMNAYFSDPAVTILSLRQVPVAAADEAGGDGQRGAKQFDVVVRWMFEGLPRHSVLIGGGGGDSERSRYEGEFRYCIDPETGLVAVHEVSAIHPTPPAAVFASSSGLAQWAGWLAPRGSLSLSKRHAD</sequence>
<name>A0ACC1IVI7_9FUNG</name>